<feature type="region of interest" description="Disordered" evidence="4">
    <location>
        <begin position="1"/>
        <end position="27"/>
    </location>
</feature>
<evidence type="ECO:0000313" key="6">
    <source>
        <dbReference type="EMBL" id="CAE8638566.1"/>
    </source>
</evidence>
<sequence length="620" mass="68504">MSTSFKKPANAPELLASEPQKSHHPAVAVQPGLEHRPFSDDEIKEAFQTFDLDSNRFVGAAEIAHILKIIGEEVTDEEIDEMIRMCDSDGDGQVTFDEFYKMMTTPPPPLPPAAVQRKAKTKGVQSGGAKKYAKSITGGPSDSLGAADIAQNKGNWKAQQKAASNASEQAQAMRSMSVEMLIKKLSGGMGKIKPSQIKKIYKRFQDIDIDKSGAIDYEEFIQAMEMDDSVMAGQMFRVFDMDGSGSIELKEFIVVLSRYTSAAKSEKLKFAFMMFDEDGSSLIERRELIEMLRASFVVEGYSSEELEERADRVFDFLNLPRDGAIGYEDFLKLATAKNGLAPAAGFNMMHALYILWKKNGIHWARLDNLHCAAVSPSVGSCATNWDCAVDHYHWVSGPALASSRGGMMQIPEAEAPGLPQPQAFVKCGASTEATFQTVAPYLARPLPGFSAPRQYPTATSSANLCADIFREVNPSEVDVFRYTPNSVTLCVGQRVELWPPASFISCRLIYAVSPELPLGIRLNENTGLLDGCPEEATDAVVSFFITACSPEERQTFAVKMSMVKINVFGAYPVQRHQMPQLPSVMQSAMELAQQEERTREIVMLQAMILRRELLNRGYRL</sequence>
<accession>A0A813HLV7</accession>
<feature type="domain" description="EF-hand" evidence="5">
    <location>
        <begin position="38"/>
        <end position="73"/>
    </location>
</feature>
<dbReference type="PROSITE" id="PS50222">
    <property type="entry name" value="EF_HAND_2"/>
    <property type="match status" value="5"/>
</dbReference>
<feature type="domain" description="EF-hand" evidence="5">
    <location>
        <begin position="195"/>
        <end position="230"/>
    </location>
</feature>
<evidence type="ECO:0000256" key="2">
    <source>
        <dbReference type="ARBA" id="ARBA00022737"/>
    </source>
</evidence>
<dbReference type="SMART" id="SM00054">
    <property type="entry name" value="EFh"/>
    <property type="match status" value="6"/>
</dbReference>
<dbReference type="InterPro" id="IPR002048">
    <property type="entry name" value="EF_hand_dom"/>
</dbReference>
<evidence type="ECO:0000256" key="4">
    <source>
        <dbReference type="SAM" id="MobiDB-lite"/>
    </source>
</evidence>
<dbReference type="InterPro" id="IPR018247">
    <property type="entry name" value="EF_Hand_1_Ca_BS"/>
</dbReference>
<proteinExistence type="predicted"/>
<evidence type="ECO:0000256" key="3">
    <source>
        <dbReference type="ARBA" id="ARBA00022837"/>
    </source>
</evidence>
<dbReference type="Proteomes" id="UP000654075">
    <property type="component" value="Unassembled WGS sequence"/>
</dbReference>
<feature type="domain" description="EF-hand" evidence="5">
    <location>
        <begin position="263"/>
        <end position="298"/>
    </location>
</feature>
<dbReference type="InterPro" id="IPR011992">
    <property type="entry name" value="EF-hand-dom_pair"/>
</dbReference>
<organism evidence="6 7">
    <name type="scientific">Polarella glacialis</name>
    <name type="common">Dinoflagellate</name>
    <dbReference type="NCBI Taxonomy" id="89957"/>
    <lineage>
        <taxon>Eukaryota</taxon>
        <taxon>Sar</taxon>
        <taxon>Alveolata</taxon>
        <taxon>Dinophyceae</taxon>
        <taxon>Suessiales</taxon>
        <taxon>Suessiaceae</taxon>
        <taxon>Polarella</taxon>
    </lineage>
</organism>
<keyword evidence="7" id="KW-1185">Reference proteome</keyword>
<feature type="domain" description="EF-hand" evidence="5">
    <location>
        <begin position="74"/>
        <end position="109"/>
    </location>
</feature>
<gene>
    <name evidence="6" type="ORF">PGLA1383_LOCUS53731</name>
</gene>
<dbReference type="Pfam" id="PF13833">
    <property type="entry name" value="EF-hand_8"/>
    <property type="match status" value="1"/>
</dbReference>
<comment type="caution">
    <text evidence="6">The sequence shown here is derived from an EMBL/GenBank/DDBJ whole genome shotgun (WGS) entry which is preliminary data.</text>
</comment>
<dbReference type="CDD" id="cd00051">
    <property type="entry name" value="EFh"/>
    <property type="match status" value="1"/>
</dbReference>
<dbReference type="Gene3D" id="1.10.238.10">
    <property type="entry name" value="EF-hand"/>
    <property type="match status" value="2"/>
</dbReference>
<feature type="region of interest" description="Disordered" evidence="4">
    <location>
        <begin position="109"/>
        <end position="137"/>
    </location>
</feature>
<dbReference type="EMBL" id="CAJNNV010032002">
    <property type="protein sequence ID" value="CAE8638566.1"/>
    <property type="molecule type" value="Genomic_DNA"/>
</dbReference>
<dbReference type="AlphaFoldDB" id="A0A813HLV7"/>
<dbReference type="Pfam" id="PF13499">
    <property type="entry name" value="EF-hand_7"/>
    <property type="match status" value="2"/>
</dbReference>
<name>A0A813HLV7_POLGL</name>
<keyword evidence="3" id="KW-0106">Calcium</keyword>
<evidence type="ECO:0000256" key="1">
    <source>
        <dbReference type="ARBA" id="ARBA00022723"/>
    </source>
</evidence>
<dbReference type="SUPFAM" id="SSF47473">
    <property type="entry name" value="EF-hand"/>
    <property type="match status" value="2"/>
</dbReference>
<evidence type="ECO:0000313" key="7">
    <source>
        <dbReference type="Proteomes" id="UP000654075"/>
    </source>
</evidence>
<dbReference type="PANTHER" id="PTHR45942">
    <property type="entry name" value="PROTEIN PHOSPATASE 3 REGULATORY SUBUNIT B ALPHA ISOFORM TYPE 1"/>
    <property type="match status" value="1"/>
</dbReference>
<keyword evidence="1" id="KW-0479">Metal-binding</keyword>
<feature type="domain" description="EF-hand" evidence="5">
    <location>
        <begin position="234"/>
        <end position="262"/>
    </location>
</feature>
<dbReference type="Pfam" id="PF13202">
    <property type="entry name" value="EF-hand_5"/>
    <property type="match status" value="1"/>
</dbReference>
<dbReference type="PRINTS" id="PR00450">
    <property type="entry name" value="RECOVERIN"/>
</dbReference>
<dbReference type="OrthoDB" id="26525at2759"/>
<dbReference type="PROSITE" id="PS00018">
    <property type="entry name" value="EF_HAND_1"/>
    <property type="match status" value="4"/>
</dbReference>
<dbReference type="GO" id="GO:0005509">
    <property type="term" value="F:calcium ion binding"/>
    <property type="evidence" value="ECO:0007669"/>
    <property type="project" value="InterPro"/>
</dbReference>
<keyword evidence="2" id="KW-0677">Repeat</keyword>
<evidence type="ECO:0000259" key="5">
    <source>
        <dbReference type="PROSITE" id="PS50222"/>
    </source>
</evidence>
<protein>
    <recommendedName>
        <fullName evidence="5">EF-hand domain-containing protein</fullName>
    </recommendedName>
</protein>
<reference evidence="6" key="1">
    <citation type="submission" date="2021-02" db="EMBL/GenBank/DDBJ databases">
        <authorList>
            <person name="Dougan E. K."/>
            <person name="Rhodes N."/>
            <person name="Thang M."/>
            <person name="Chan C."/>
        </authorList>
    </citation>
    <scope>NUCLEOTIDE SEQUENCE</scope>
</reference>
<dbReference type="FunFam" id="1.10.238.10:FF:000003">
    <property type="entry name" value="Calmodulin A"/>
    <property type="match status" value="1"/>
</dbReference>